<dbReference type="InterPro" id="IPR003594">
    <property type="entry name" value="HATPase_dom"/>
</dbReference>
<dbReference type="PANTHER" id="PTHR45453:SF1">
    <property type="entry name" value="PHOSPHATE REGULON SENSOR PROTEIN PHOR"/>
    <property type="match status" value="1"/>
</dbReference>
<dbReference type="SUPFAM" id="SSF47384">
    <property type="entry name" value="Homodimeric domain of signal transducing histidine kinase"/>
    <property type="match status" value="1"/>
</dbReference>
<sequence length="395" mass="41767">MEGIWPIVVGTLVGIAVGALVRGVLAGRARRAPAVVPSAEGVSKDAREMLRALTSTVLVLDANGGVLQASPSAYSYGLVRSGRVVSPAVTELVERVRADGLPHERELSLPRGPLAGAGEMIFQLRVVPLSEGRVLVVGDDHTASRRLDQVRRDFVANVSHELKTPVGALALLSETVEEAADDPVAVRRFTAQMRRESRRLTALVQEIIDLSRLQEPDALVNSELVDVDAVVAEAADRVRVEAESRRITLAVGGQGGLHVFGDADLLTTAVRNLLDNALRHSDPLGRVSVGTARDGDKVRIAVVDQGEGIPAAQQERIFERFYRGDPARARRTGGTGLGLSIVKHVAADHGGEAEVWSKPGAGSTFTLVLPLADPPTTASPTDPAPPPATGVPRQP</sequence>
<comment type="catalytic activity">
    <reaction evidence="1">
        <text>ATP + protein L-histidine = ADP + protein N-phospho-L-histidine.</text>
        <dbReference type="EC" id="2.7.13.3"/>
    </reaction>
</comment>
<evidence type="ECO:0000256" key="10">
    <source>
        <dbReference type="ARBA" id="ARBA00023012"/>
    </source>
</evidence>
<dbReference type="FunFam" id="1.10.287.130:FF:000008">
    <property type="entry name" value="Two-component sensor histidine kinase"/>
    <property type="match status" value="1"/>
</dbReference>
<dbReference type="AlphaFoldDB" id="A0A2Y9A4D3"/>
<keyword evidence="8 16" id="KW-0418">Kinase</keyword>
<dbReference type="PRINTS" id="PR00344">
    <property type="entry name" value="BCTRLSENSOR"/>
</dbReference>
<feature type="compositionally biased region" description="Pro residues" evidence="13">
    <location>
        <begin position="382"/>
        <end position="395"/>
    </location>
</feature>
<keyword evidence="17" id="KW-1185">Reference proteome</keyword>
<keyword evidence="4" id="KW-1003">Cell membrane</keyword>
<feature type="transmembrane region" description="Helical" evidence="14">
    <location>
        <begin position="6"/>
        <end position="25"/>
    </location>
</feature>
<keyword evidence="6" id="KW-0808">Transferase</keyword>
<dbReference type="PROSITE" id="PS50109">
    <property type="entry name" value="HIS_KIN"/>
    <property type="match status" value="1"/>
</dbReference>
<gene>
    <name evidence="16" type="ORF">SAMN05216184_102273</name>
</gene>
<feature type="domain" description="Histidine kinase" evidence="15">
    <location>
        <begin position="157"/>
        <end position="373"/>
    </location>
</feature>
<evidence type="ECO:0000256" key="8">
    <source>
        <dbReference type="ARBA" id="ARBA00022777"/>
    </source>
</evidence>
<dbReference type="Gene3D" id="3.30.565.10">
    <property type="entry name" value="Histidine kinase-like ATPase, C-terminal domain"/>
    <property type="match status" value="1"/>
</dbReference>
<organism evidence="16 17">
    <name type="scientific">Georgenia satyanarayanai</name>
    <dbReference type="NCBI Taxonomy" id="860221"/>
    <lineage>
        <taxon>Bacteria</taxon>
        <taxon>Bacillati</taxon>
        <taxon>Actinomycetota</taxon>
        <taxon>Actinomycetes</taxon>
        <taxon>Micrococcales</taxon>
        <taxon>Bogoriellaceae</taxon>
        <taxon>Georgenia</taxon>
    </lineage>
</organism>
<evidence type="ECO:0000256" key="4">
    <source>
        <dbReference type="ARBA" id="ARBA00022475"/>
    </source>
</evidence>
<feature type="compositionally biased region" description="Low complexity" evidence="13">
    <location>
        <begin position="370"/>
        <end position="381"/>
    </location>
</feature>
<dbReference type="FunFam" id="3.30.565.10:FF:000006">
    <property type="entry name" value="Sensor histidine kinase WalK"/>
    <property type="match status" value="1"/>
</dbReference>
<dbReference type="Proteomes" id="UP000250222">
    <property type="component" value="Unassembled WGS sequence"/>
</dbReference>
<keyword evidence="5" id="KW-0597">Phosphoprotein</keyword>
<proteinExistence type="predicted"/>
<keyword evidence="10" id="KW-0902">Two-component regulatory system</keyword>
<dbReference type="RefSeq" id="WP_220035098.1">
    <property type="nucleotide sequence ID" value="NZ_QKLZ01000002.1"/>
</dbReference>
<evidence type="ECO:0000256" key="7">
    <source>
        <dbReference type="ARBA" id="ARBA00022741"/>
    </source>
</evidence>
<dbReference type="InterPro" id="IPR004358">
    <property type="entry name" value="Sig_transdc_His_kin-like_C"/>
</dbReference>
<dbReference type="GO" id="GO:0000155">
    <property type="term" value="F:phosphorelay sensor kinase activity"/>
    <property type="evidence" value="ECO:0007669"/>
    <property type="project" value="InterPro"/>
</dbReference>
<evidence type="ECO:0000256" key="9">
    <source>
        <dbReference type="ARBA" id="ARBA00022840"/>
    </source>
</evidence>
<dbReference type="SMART" id="SM00387">
    <property type="entry name" value="HATPase_c"/>
    <property type="match status" value="1"/>
</dbReference>
<evidence type="ECO:0000256" key="14">
    <source>
        <dbReference type="SAM" id="Phobius"/>
    </source>
</evidence>
<dbReference type="InterPro" id="IPR003661">
    <property type="entry name" value="HisK_dim/P_dom"/>
</dbReference>
<accession>A0A2Y9A4D3</accession>
<dbReference type="SMART" id="SM00388">
    <property type="entry name" value="HisKA"/>
    <property type="match status" value="1"/>
</dbReference>
<evidence type="ECO:0000256" key="1">
    <source>
        <dbReference type="ARBA" id="ARBA00000085"/>
    </source>
</evidence>
<dbReference type="EC" id="2.7.13.3" evidence="3"/>
<dbReference type="GO" id="GO:0005886">
    <property type="term" value="C:plasma membrane"/>
    <property type="evidence" value="ECO:0007669"/>
    <property type="project" value="UniProtKB-SubCell"/>
</dbReference>
<dbReference type="Pfam" id="PF02518">
    <property type="entry name" value="HATPase_c"/>
    <property type="match status" value="1"/>
</dbReference>
<keyword evidence="14" id="KW-0812">Transmembrane</keyword>
<evidence type="ECO:0000313" key="16">
    <source>
        <dbReference type="EMBL" id="SSA39351.1"/>
    </source>
</evidence>
<dbReference type="InterPro" id="IPR036097">
    <property type="entry name" value="HisK_dim/P_sf"/>
</dbReference>
<keyword evidence="11 14" id="KW-0472">Membrane</keyword>
<evidence type="ECO:0000256" key="5">
    <source>
        <dbReference type="ARBA" id="ARBA00022553"/>
    </source>
</evidence>
<protein>
    <recommendedName>
        <fullName evidence="12">Sensor-like histidine kinase SenX3</fullName>
        <ecNumber evidence="3">2.7.13.3</ecNumber>
    </recommendedName>
</protein>
<dbReference type="InterPro" id="IPR036890">
    <property type="entry name" value="HATPase_C_sf"/>
</dbReference>
<reference evidence="16 17" key="1">
    <citation type="submission" date="2016-10" db="EMBL/GenBank/DDBJ databases">
        <authorList>
            <person name="Cai Z."/>
        </authorList>
    </citation>
    <scope>NUCLEOTIDE SEQUENCE [LARGE SCALE GENOMIC DNA]</scope>
    <source>
        <strain evidence="16 17">CGMCC 1.10826</strain>
    </source>
</reference>
<dbReference type="PANTHER" id="PTHR45453">
    <property type="entry name" value="PHOSPHATE REGULON SENSOR PROTEIN PHOR"/>
    <property type="match status" value="1"/>
</dbReference>
<evidence type="ECO:0000256" key="11">
    <source>
        <dbReference type="ARBA" id="ARBA00023136"/>
    </source>
</evidence>
<feature type="region of interest" description="Disordered" evidence="13">
    <location>
        <begin position="370"/>
        <end position="395"/>
    </location>
</feature>
<dbReference type="SUPFAM" id="SSF55874">
    <property type="entry name" value="ATPase domain of HSP90 chaperone/DNA topoisomerase II/histidine kinase"/>
    <property type="match status" value="1"/>
</dbReference>
<comment type="subcellular location">
    <subcellularLocation>
        <location evidence="2">Cell membrane</location>
    </subcellularLocation>
</comment>
<dbReference type="GO" id="GO:0004721">
    <property type="term" value="F:phosphoprotein phosphatase activity"/>
    <property type="evidence" value="ECO:0007669"/>
    <property type="project" value="TreeGrafter"/>
</dbReference>
<dbReference type="GO" id="GO:0005524">
    <property type="term" value="F:ATP binding"/>
    <property type="evidence" value="ECO:0007669"/>
    <property type="project" value="UniProtKB-KW"/>
</dbReference>
<dbReference type="InterPro" id="IPR005467">
    <property type="entry name" value="His_kinase_dom"/>
</dbReference>
<keyword evidence="9" id="KW-0067">ATP-binding</keyword>
<evidence type="ECO:0000256" key="2">
    <source>
        <dbReference type="ARBA" id="ARBA00004236"/>
    </source>
</evidence>
<dbReference type="CDD" id="cd00075">
    <property type="entry name" value="HATPase"/>
    <property type="match status" value="1"/>
</dbReference>
<dbReference type="Gene3D" id="1.10.287.130">
    <property type="match status" value="1"/>
</dbReference>
<dbReference type="EMBL" id="UETB01000002">
    <property type="protein sequence ID" value="SSA39351.1"/>
    <property type="molecule type" value="Genomic_DNA"/>
</dbReference>
<evidence type="ECO:0000256" key="13">
    <source>
        <dbReference type="SAM" id="MobiDB-lite"/>
    </source>
</evidence>
<name>A0A2Y9A4D3_9MICO</name>
<evidence type="ECO:0000256" key="3">
    <source>
        <dbReference type="ARBA" id="ARBA00012438"/>
    </source>
</evidence>
<keyword evidence="14" id="KW-1133">Transmembrane helix</keyword>
<dbReference type="GO" id="GO:0016036">
    <property type="term" value="P:cellular response to phosphate starvation"/>
    <property type="evidence" value="ECO:0007669"/>
    <property type="project" value="TreeGrafter"/>
</dbReference>
<evidence type="ECO:0000259" key="15">
    <source>
        <dbReference type="PROSITE" id="PS50109"/>
    </source>
</evidence>
<dbReference type="InterPro" id="IPR050351">
    <property type="entry name" value="BphY/WalK/GraS-like"/>
</dbReference>
<evidence type="ECO:0000256" key="12">
    <source>
        <dbReference type="ARBA" id="ARBA00039401"/>
    </source>
</evidence>
<keyword evidence="7" id="KW-0547">Nucleotide-binding</keyword>
<evidence type="ECO:0000313" key="17">
    <source>
        <dbReference type="Proteomes" id="UP000250222"/>
    </source>
</evidence>
<dbReference type="CDD" id="cd00082">
    <property type="entry name" value="HisKA"/>
    <property type="match status" value="1"/>
</dbReference>
<evidence type="ECO:0000256" key="6">
    <source>
        <dbReference type="ARBA" id="ARBA00022679"/>
    </source>
</evidence>
<dbReference type="Pfam" id="PF00512">
    <property type="entry name" value="HisKA"/>
    <property type="match status" value="1"/>
</dbReference>